<organism evidence="1 2">
    <name type="scientific">Roseibium limicola</name>
    <dbReference type="NCBI Taxonomy" id="2816037"/>
    <lineage>
        <taxon>Bacteria</taxon>
        <taxon>Pseudomonadati</taxon>
        <taxon>Pseudomonadota</taxon>
        <taxon>Alphaproteobacteria</taxon>
        <taxon>Hyphomicrobiales</taxon>
        <taxon>Stappiaceae</taxon>
        <taxon>Roseibium</taxon>
    </lineage>
</organism>
<dbReference type="AlphaFoldDB" id="A0A939EMU0"/>
<sequence>MTDKRKTPASPNEGSDRRGFLKLAGLGTLASGATLVAGEAVATEVQSETAVGYRETDHVKKVYETARF</sequence>
<comment type="caution">
    <text evidence="1">The sequence shown here is derived from an EMBL/GenBank/DDBJ whole genome shotgun (WGS) entry which is preliminary data.</text>
</comment>
<dbReference type="PROSITE" id="PS51318">
    <property type="entry name" value="TAT"/>
    <property type="match status" value="1"/>
</dbReference>
<dbReference type="NCBIfam" id="TIGR01409">
    <property type="entry name" value="TAT_signal_seq"/>
    <property type="match status" value="1"/>
</dbReference>
<gene>
    <name evidence="1" type="ORF">J0X15_07435</name>
</gene>
<dbReference type="InterPro" id="IPR006311">
    <property type="entry name" value="TAT_signal"/>
</dbReference>
<protein>
    <submittedName>
        <fullName evidence="1">Twin-arginine translocation signal domain-containing protein</fullName>
    </submittedName>
</protein>
<proteinExistence type="predicted"/>
<dbReference type="InterPro" id="IPR019546">
    <property type="entry name" value="TAT_signal_bac_arc"/>
</dbReference>
<dbReference type="RefSeq" id="WP_206939397.1">
    <property type="nucleotide sequence ID" value="NZ_JAFLNF010000003.1"/>
</dbReference>
<dbReference type="EMBL" id="JAFLNF010000003">
    <property type="protein sequence ID" value="MBO0345045.1"/>
    <property type="molecule type" value="Genomic_DNA"/>
</dbReference>
<evidence type="ECO:0000313" key="2">
    <source>
        <dbReference type="Proteomes" id="UP000664779"/>
    </source>
</evidence>
<name>A0A939EMU0_9HYPH</name>
<dbReference type="Proteomes" id="UP000664779">
    <property type="component" value="Unassembled WGS sequence"/>
</dbReference>
<accession>A0A939EMU0</accession>
<keyword evidence="2" id="KW-1185">Reference proteome</keyword>
<reference evidence="1" key="1">
    <citation type="submission" date="2021-03" db="EMBL/GenBank/DDBJ databases">
        <title>Roseibium sp. CAU 1637 isolated from Incheon.</title>
        <authorList>
            <person name="Kim W."/>
        </authorList>
    </citation>
    <scope>NUCLEOTIDE SEQUENCE</scope>
    <source>
        <strain evidence="1">CAU 1637</strain>
    </source>
</reference>
<evidence type="ECO:0000313" key="1">
    <source>
        <dbReference type="EMBL" id="MBO0345045.1"/>
    </source>
</evidence>